<organism evidence="3 4">
    <name type="scientific">Limulus polyphemus</name>
    <name type="common">Atlantic horseshoe crab</name>
    <dbReference type="NCBI Taxonomy" id="6850"/>
    <lineage>
        <taxon>Eukaryota</taxon>
        <taxon>Metazoa</taxon>
        <taxon>Ecdysozoa</taxon>
        <taxon>Arthropoda</taxon>
        <taxon>Chelicerata</taxon>
        <taxon>Merostomata</taxon>
        <taxon>Xiphosura</taxon>
        <taxon>Limulidae</taxon>
        <taxon>Limulus</taxon>
    </lineage>
</organism>
<dbReference type="RefSeq" id="XP_013775983.1">
    <property type="nucleotide sequence ID" value="XM_013920529.2"/>
</dbReference>
<evidence type="ECO:0000256" key="1">
    <source>
        <dbReference type="ARBA" id="ARBA00025788"/>
    </source>
</evidence>
<feature type="domain" description="PITH" evidence="2">
    <location>
        <begin position="17"/>
        <end position="189"/>
    </location>
</feature>
<dbReference type="PANTHER" id="PTHR12175:SF1">
    <property type="entry name" value="PITH DOMAIN-CONTAINING PROTEIN 1"/>
    <property type="match status" value="1"/>
</dbReference>
<dbReference type="InterPro" id="IPR008979">
    <property type="entry name" value="Galactose-bd-like_sf"/>
</dbReference>
<evidence type="ECO:0000259" key="2">
    <source>
        <dbReference type="PROSITE" id="PS51532"/>
    </source>
</evidence>
<protein>
    <submittedName>
        <fullName evidence="4">PITH domain-containing protein GA19395-like</fullName>
    </submittedName>
</protein>
<dbReference type="Proteomes" id="UP000694941">
    <property type="component" value="Unplaced"/>
</dbReference>
<accession>A0ABM1B6U7</accession>
<dbReference type="InterPro" id="IPR045099">
    <property type="entry name" value="PITH1-like"/>
</dbReference>
<dbReference type="Gene3D" id="2.60.120.470">
    <property type="entry name" value="PITH domain"/>
    <property type="match status" value="1"/>
</dbReference>
<dbReference type="InterPro" id="IPR037047">
    <property type="entry name" value="PITH_dom_sf"/>
</dbReference>
<dbReference type="PANTHER" id="PTHR12175">
    <property type="entry name" value="AD039 HT014 THIOREDOXIN FAMILY TRP26"/>
    <property type="match status" value="1"/>
</dbReference>
<proteinExistence type="inferred from homology"/>
<dbReference type="InterPro" id="IPR010400">
    <property type="entry name" value="PITH_dom"/>
</dbReference>
<comment type="similarity">
    <text evidence="1">Belongs to the PITHD1 family.</text>
</comment>
<keyword evidence="3" id="KW-1185">Reference proteome</keyword>
<evidence type="ECO:0000313" key="4">
    <source>
        <dbReference type="RefSeq" id="XP_013775983.1"/>
    </source>
</evidence>
<dbReference type="PROSITE" id="PS51532">
    <property type="entry name" value="PITH"/>
    <property type="match status" value="1"/>
</dbReference>
<dbReference type="GeneID" id="106460788"/>
<reference evidence="4" key="1">
    <citation type="submission" date="2025-08" db="UniProtKB">
        <authorList>
            <consortium name="RefSeq"/>
        </authorList>
    </citation>
    <scope>IDENTIFICATION</scope>
    <source>
        <tissue evidence="4">Muscle</tissue>
    </source>
</reference>
<dbReference type="Pfam" id="PF06201">
    <property type="entry name" value="PITH"/>
    <property type="match status" value="1"/>
</dbReference>
<gene>
    <name evidence="4" type="primary">LOC106460788</name>
</gene>
<dbReference type="SUPFAM" id="SSF49785">
    <property type="entry name" value="Galactose-binding domain-like"/>
    <property type="match status" value="1"/>
</dbReference>
<sequence>MAGHGHSHGGCDHSGTQLPPDQGIHYSLYTKIDKANVECLNEAVEGSGKEVFKPWEERLNHDKFVDSDVDEELLFNIPFTGSVKLKGIILIGGEDQSYPSKMRLFKNRPHLSFDNVASEADQEFELHPDPSGTIEYSTKIVKFSGVQHLSLHFPTNFGAENTRIYYIGLRGEYSELPRQELTLFCYESSPNPADHKIDSVHSVMHQIH</sequence>
<evidence type="ECO:0000313" key="3">
    <source>
        <dbReference type="Proteomes" id="UP000694941"/>
    </source>
</evidence>
<name>A0ABM1B6U7_LIMPO</name>